<dbReference type="AlphaFoldDB" id="A0A1G2MNT4"/>
<evidence type="ECO:0000313" key="2">
    <source>
        <dbReference type="Proteomes" id="UP000177943"/>
    </source>
</evidence>
<name>A0A1G2MNT4_9BACT</name>
<organism evidence="1 2">
    <name type="scientific">Candidatus Taylorbacteria bacterium RIFCSPHIGHO2_02_FULL_45_35</name>
    <dbReference type="NCBI Taxonomy" id="1802311"/>
    <lineage>
        <taxon>Bacteria</taxon>
        <taxon>Candidatus Tayloriibacteriota</taxon>
    </lineage>
</organism>
<gene>
    <name evidence="1" type="ORF">A3D56_01300</name>
</gene>
<proteinExistence type="predicted"/>
<reference evidence="1 2" key="1">
    <citation type="journal article" date="2016" name="Nat. Commun.">
        <title>Thousands of microbial genomes shed light on interconnected biogeochemical processes in an aquifer system.</title>
        <authorList>
            <person name="Anantharaman K."/>
            <person name="Brown C.T."/>
            <person name="Hug L.A."/>
            <person name="Sharon I."/>
            <person name="Castelle C.J."/>
            <person name="Probst A.J."/>
            <person name="Thomas B.C."/>
            <person name="Singh A."/>
            <person name="Wilkins M.J."/>
            <person name="Karaoz U."/>
            <person name="Brodie E.L."/>
            <person name="Williams K.H."/>
            <person name="Hubbard S.S."/>
            <person name="Banfield J.F."/>
        </authorList>
    </citation>
    <scope>NUCLEOTIDE SEQUENCE [LARGE SCALE GENOMIC DNA]</scope>
</reference>
<protein>
    <submittedName>
        <fullName evidence="1">Uncharacterized protein</fullName>
    </submittedName>
</protein>
<dbReference type="EMBL" id="MHRP01000049">
    <property type="protein sequence ID" value="OHA25404.1"/>
    <property type="molecule type" value="Genomic_DNA"/>
</dbReference>
<sequence>MPNPSEKVHGADNQQEDLETIKSKMLEHIGVLENYLLLLKDEVSIGKSDKHMDRHQMKEVDQKLLQFKSDLDSTMEQILNESKRERSSSETKR</sequence>
<comment type="caution">
    <text evidence="1">The sequence shown here is derived from an EMBL/GenBank/DDBJ whole genome shotgun (WGS) entry which is preliminary data.</text>
</comment>
<evidence type="ECO:0000313" key="1">
    <source>
        <dbReference type="EMBL" id="OHA25404.1"/>
    </source>
</evidence>
<dbReference type="Proteomes" id="UP000177943">
    <property type="component" value="Unassembled WGS sequence"/>
</dbReference>
<accession>A0A1G2MNT4</accession>